<dbReference type="OrthoDB" id="5280838at2759"/>
<reference evidence="2" key="1">
    <citation type="journal article" date="2020" name="Stud. Mycol.">
        <title>101 Dothideomycetes genomes: A test case for predicting lifestyles and emergence of pathogens.</title>
        <authorList>
            <person name="Haridas S."/>
            <person name="Albert R."/>
            <person name="Binder M."/>
            <person name="Bloem J."/>
            <person name="LaButti K."/>
            <person name="Salamov A."/>
            <person name="Andreopoulos B."/>
            <person name="Baker S."/>
            <person name="Barry K."/>
            <person name="Bills G."/>
            <person name="Bluhm B."/>
            <person name="Cannon C."/>
            <person name="Castanera R."/>
            <person name="Culley D."/>
            <person name="Daum C."/>
            <person name="Ezra D."/>
            <person name="Gonzalez J."/>
            <person name="Henrissat B."/>
            <person name="Kuo A."/>
            <person name="Liang C."/>
            <person name="Lipzen A."/>
            <person name="Lutzoni F."/>
            <person name="Magnuson J."/>
            <person name="Mondo S."/>
            <person name="Nolan M."/>
            <person name="Ohm R."/>
            <person name="Pangilinan J."/>
            <person name="Park H.-J."/>
            <person name="Ramirez L."/>
            <person name="Alfaro M."/>
            <person name="Sun H."/>
            <person name="Tritt A."/>
            <person name="Yoshinaga Y."/>
            <person name="Zwiers L.-H."/>
            <person name="Turgeon B."/>
            <person name="Goodwin S."/>
            <person name="Spatafora J."/>
            <person name="Crous P."/>
            <person name="Grigoriev I."/>
        </authorList>
    </citation>
    <scope>NUCLEOTIDE SEQUENCE [LARGE SCALE GENOMIC DNA]</scope>
    <source>
        <strain evidence="2">CBS 304.66</strain>
    </source>
</reference>
<comment type="caution">
    <text evidence="1">The sequence shown here is derived from an EMBL/GenBank/DDBJ whole genome shotgun (WGS) entry which is preliminary data.</text>
</comment>
<dbReference type="AlphaFoldDB" id="A0A9P4K092"/>
<evidence type="ECO:0000313" key="1">
    <source>
        <dbReference type="EMBL" id="KAF2257785.1"/>
    </source>
</evidence>
<name>A0A9P4K092_9PLEO</name>
<keyword evidence="2" id="KW-1185">Reference proteome</keyword>
<dbReference type="PANTHER" id="PTHR38119">
    <property type="entry name" value="BTB DOMAIN-CONTAINING PROTEIN-RELATED"/>
    <property type="match status" value="1"/>
</dbReference>
<proteinExistence type="predicted"/>
<sequence>MQERTHQKRSHHIRARMRSQFSKGAMCLTTDEGLFSTIFRLHSPFLERNSSWFTEALKASNPPDHYPLWYRFKFEVTGNGFLKLVRQPTVGLRPEFHNTQGYSNATQIYIKTEDIEDEVCKITNSKDDKTLALRSVEDSVYMTFYRQLFGLFYNITLPMPIDIGLALVQSEGLVMVAIELQCLPLLRPHLSRTLAGFRQKLFLSIKRDPARWILLAMPLQDDSIFTECLVHLVGTYPAWPWPTRRTGIPSEVRQFIAHKAKELNQLCLEVDRDLLLITIENPKGDVVTPAESEDQETWILV</sequence>
<evidence type="ECO:0000313" key="2">
    <source>
        <dbReference type="Proteomes" id="UP000800093"/>
    </source>
</evidence>
<dbReference type="PANTHER" id="PTHR38119:SF1">
    <property type="entry name" value="BTB DOMAIN-CONTAINING PROTEIN"/>
    <property type="match status" value="1"/>
</dbReference>
<gene>
    <name evidence="1" type="ORF">CC78DRAFT_178990</name>
</gene>
<organism evidence="1 2">
    <name type="scientific">Lojkania enalia</name>
    <dbReference type="NCBI Taxonomy" id="147567"/>
    <lineage>
        <taxon>Eukaryota</taxon>
        <taxon>Fungi</taxon>
        <taxon>Dikarya</taxon>
        <taxon>Ascomycota</taxon>
        <taxon>Pezizomycotina</taxon>
        <taxon>Dothideomycetes</taxon>
        <taxon>Pleosporomycetidae</taxon>
        <taxon>Pleosporales</taxon>
        <taxon>Pleosporales incertae sedis</taxon>
        <taxon>Lojkania</taxon>
    </lineage>
</organism>
<dbReference type="EMBL" id="ML986843">
    <property type="protein sequence ID" value="KAF2257785.1"/>
    <property type="molecule type" value="Genomic_DNA"/>
</dbReference>
<protein>
    <submittedName>
        <fullName evidence="1">Uncharacterized protein</fullName>
    </submittedName>
</protein>
<accession>A0A9P4K092</accession>
<dbReference type="Proteomes" id="UP000800093">
    <property type="component" value="Unassembled WGS sequence"/>
</dbReference>